<dbReference type="GO" id="GO:0000419">
    <property type="term" value="C:RNA polymerase V complex"/>
    <property type="evidence" value="ECO:0007669"/>
    <property type="project" value="EnsemblPlants"/>
</dbReference>
<evidence type="ECO:0000313" key="2">
    <source>
        <dbReference type="EMBL" id="ONK67051.1"/>
    </source>
</evidence>
<evidence type="ECO:0000256" key="1">
    <source>
        <dbReference type="SAM" id="Coils"/>
    </source>
</evidence>
<dbReference type="EMBL" id="CM007386">
    <property type="protein sequence ID" value="ONK67051.1"/>
    <property type="molecule type" value="Genomic_DNA"/>
</dbReference>
<protein>
    <recommendedName>
        <fullName evidence="4">Protein DEFECTIVE IN MERISTEM SILENCING 3</fullName>
    </recommendedName>
</protein>
<proteinExistence type="predicted"/>
<dbReference type="GO" id="GO:0080188">
    <property type="term" value="P:gene silencing by siRNA-directed DNA methylation"/>
    <property type="evidence" value="ECO:0007669"/>
    <property type="project" value="EnsemblPlants"/>
</dbReference>
<gene>
    <name evidence="2" type="ORF">A4U43_C06F15160</name>
</gene>
<dbReference type="AlphaFoldDB" id="A0A5P1ER57"/>
<name>A0A5P1ER57_ASPOF</name>
<reference evidence="3" key="1">
    <citation type="journal article" date="2017" name="Nat. Commun.">
        <title>The asparagus genome sheds light on the origin and evolution of a young Y chromosome.</title>
        <authorList>
            <person name="Harkess A."/>
            <person name="Zhou J."/>
            <person name="Xu C."/>
            <person name="Bowers J.E."/>
            <person name="Van der Hulst R."/>
            <person name="Ayyampalayam S."/>
            <person name="Mercati F."/>
            <person name="Riccardi P."/>
            <person name="McKain M.R."/>
            <person name="Kakrana A."/>
            <person name="Tang H."/>
            <person name="Ray J."/>
            <person name="Groenendijk J."/>
            <person name="Arikit S."/>
            <person name="Mathioni S.M."/>
            <person name="Nakano M."/>
            <person name="Shan H."/>
            <person name="Telgmann-Rauber A."/>
            <person name="Kanno A."/>
            <person name="Yue Z."/>
            <person name="Chen H."/>
            <person name="Li W."/>
            <person name="Chen Y."/>
            <person name="Xu X."/>
            <person name="Zhang Y."/>
            <person name="Luo S."/>
            <person name="Chen H."/>
            <person name="Gao J."/>
            <person name="Mao Z."/>
            <person name="Pires J.C."/>
            <person name="Luo M."/>
            <person name="Kudrna D."/>
            <person name="Wing R.A."/>
            <person name="Meyers B.C."/>
            <person name="Yi K."/>
            <person name="Kong H."/>
            <person name="Lavrijsen P."/>
            <person name="Sunseri F."/>
            <person name="Falavigna A."/>
            <person name="Ye Y."/>
            <person name="Leebens-Mack J.H."/>
            <person name="Chen G."/>
        </authorList>
    </citation>
    <scope>NUCLEOTIDE SEQUENCE [LARGE SCALE GENOMIC DNA]</scope>
    <source>
        <strain evidence="3">cv. DH0086</strain>
    </source>
</reference>
<dbReference type="Proteomes" id="UP000243459">
    <property type="component" value="Chromosome 6"/>
</dbReference>
<keyword evidence="1" id="KW-0175">Coiled coil</keyword>
<evidence type="ECO:0000313" key="3">
    <source>
        <dbReference type="Proteomes" id="UP000243459"/>
    </source>
</evidence>
<evidence type="ECO:0008006" key="4">
    <source>
        <dbReference type="Google" id="ProtNLM"/>
    </source>
</evidence>
<keyword evidence="3" id="KW-1185">Reference proteome</keyword>
<dbReference type="GO" id="GO:0042803">
    <property type="term" value="F:protein homodimerization activity"/>
    <property type="evidence" value="ECO:0007669"/>
    <property type="project" value="EnsemblPlants"/>
</dbReference>
<dbReference type="PANTHER" id="PTHR33566">
    <property type="entry name" value="EN/SPM-LIKE TRANSPOSON-RELATED"/>
    <property type="match status" value="1"/>
</dbReference>
<dbReference type="OMA" id="VTAYGYG"/>
<dbReference type="PANTHER" id="PTHR33566:SF6">
    <property type="entry name" value="PROTEIN DEFECTIVE IN MERISTEM SILENCING 3"/>
    <property type="match status" value="1"/>
</dbReference>
<organism evidence="2 3">
    <name type="scientific">Asparagus officinalis</name>
    <name type="common">Garden asparagus</name>
    <dbReference type="NCBI Taxonomy" id="4686"/>
    <lineage>
        <taxon>Eukaryota</taxon>
        <taxon>Viridiplantae</taxon>
        <taxon>Streptophyta</taxon>
        <taxon>Embryophyta</taxon>
        <taxon>Tracheophyta</taxon>
        <taxon>Spermatophyta</taxon>
        <taxon>Magnoliopsida</taxon>
        <taxon>Liliopsida</taxon>
        <taxon>Asparagales</taxon>
        <taxon>Asparagaceae</taxon>
        <taxon>Asparagoideae</taxon>
        <taxon>Asparagus</taxon>
    </lineage>
</organism>
<sequence length="504" mass="56410">MCDGKLLSMKMLQSHTQKLNDDIQKLALKVKHHEDNMKFLKTQINKVDDSILDMQVDLGKHHASREAEEKRNNVSIVNTEKQTTEQILLLENTAAGVICQLKVHHGSQASKLPVTKDVLGVVSTLGKANDDNFSRLLSEFLGLETMLAIVCKTYEGVKALERYDKEGMIDKSSGLHGLGLSIGRLVDGRFRVICLEHLRPYIGELLPEDPEKRLALLKPRLSNGNCPPGFCGFAVNMISIDSMYLSCLTSSGHGLRETLFYSLFSRVQVYETRGQMLDALPCINDGAISLDGGIMRSNGLFLLGGRNEVKVRFPVSSRHSSPPEKESEIEEQIRLLNWKKERIVEDMHREEALLNQVKESYIGKKDELLELLKLHRPGPCFSKVKPASPRQAVDRSPMADLELSLPGTRAQLTIYGVEDVSKCSKEGMQRELMTYLLCGEGTQLGFSPVERSTYFADVWLILGHRSLVGVTSGTSREDMMMLRGLYTSPGERVGSFFILSQVRR</sequence>
<accession>A0A5P1ER57</accession>
<feature type="coiled-coil region" evidence="1">
    <location>
        <begin position="16"/>
        <end position="43"/>
    </location>
</feature>
<dbReference type="Gramene" id="ONK67051">
    <property type="protein sequence ID" value="ONK67051"/>
    <property type="gene ID" value="A4U43_C06F15160"/>
</dbReference>